<evidence type="ECO:0000313" key="1">
    <source>
        <dbReference type="EMBL" id="QKU34925.1"/>
    </source>
</evidence>
<protein>
    <submittedName>
        <fullName evidence="1">Uncharacterized protein</fullName>
    </submittedName>
</protein>
<accession>A0A6N1NJC6</accession>
<dbReference type="GeneID" id="80518045"/>
<proteinExistence type="predicted"/>
<organism evidence="1">
    <name type="scientific">Tupanvirus soda lake</name>
    <dbReference type="NCBI Taxonomy" id="2126985"/>
    <lineage>
        <taxon>Viruses</taxon>
        <taxon>Varidnaviria</taxon>
        <taxon>Bamfordvirae</taxon>
        <taxon>Nucleocytoviricota</taxon>
        <taxon>Megaviricetes</taxon>
        <taxon>Imitervirales</taxon>
        <taxon>Mimiviridae</taxon>
        <taxon>Megamimivirinae</taxon>
        <taxon>Tupanvirus</taxon>
        <taxon>Tupanvirus salinum</taxon>
    </lineage>
</organism>
<dbReference type="KEGG" id="vg:80518045"/>
<reference evidence="1" key="2">
    <citation type="journal article" date="2018" name="Nat. Commun.">
        <title>Tailed giant Tupanvirus possesses the most complete translational apparatus of the known virosphere.</title>
        <authorList>
            <person name="Abrahao J."/>
            <person name="Silva L."/>
            <person name="Silva L.S."/>
            <person name="Khalil J.Y.B."/>
            <person name="Rodrigues R."/>
            <person name="Arantes T."/>
            <person name="Assis F."/>
            <person name="Boratto P."/>
            <person name="Andrade M."/>
            <person name="Kroon E.G."/>
            <person name="Ribeiro B."/>
            <person name="Bergier I."/>
            <person name="Seligmann H."/>
            <person name="Ghigo E."/>
            <person name="Colson P."/>
            <person name="Levasseur A."/>
            <person name="Kroemer G."/>
            <person name="Raoult D."/>
            <person name="La Scola B."/>
        </authorList>
    </citation>
    <scope>NUCLEOTIDE SEQUENCE [LARGE SCALE GENOMIC DNA]</scope>
    <source>
        <strain evidence="1">Soda lake</strain>
    </source>
</reference>
<sequence length="360" mass="42337">MIRKYTTNIHNQNFSFFAANCDMINDVFAHANVSRIQNKNYDLGIILNGMIDHPLFDKTITPLYSTVDAANYFVLDVFHDPFPIQKFSKKYRFIFVNIEELYDGKFGHCEDFDDDVFGNNNDSCEIIELNVIKPEQDFYDWLDISLDQSLSMDRLFIVSDVTPFYYLKYDPSSVTINKFIRAIGNYKGQNLFYISTDGDYYNNVALYKHANIFTSNTKINFNLVGKMGQVENRPMVFKDQYDINLYGKFLYMSEHMQNTSGYTEFIISEFSLSLNYLAIKLADIIEYVIHTAIRIIEFSKYNIIDKTQKEQLSLLKKFIIENDCIRIYKHSKFSKKESVNLMRFRLVDKIMPEIDLIIDK</sequence>
<dbReference type="RefSeq" id="YP_010781578.1">
    <property type="nucleotide sequence ID" value="NC_075039.1"/>
</dbReference>
<reference evidence="1" key="1">
    <citation type="submission" date="2017-01" db="EMBL/GenBank/DDBJ databases">
        <authorList>
            <person name="Assis F.L."/>
            <person name="Abrahao J.S."/>
            <person name="Silva L."/>
            <person name="Khalil J.B."/>
            <person name="Rodrigues R."/>
            <person name="Silva L.S."/>
            <person name="Arantes T."/>
            <person name="Boratto P."/>
            <person name="Andrade M."/>
            <person name="Kroon E.G."/>
            <person name="Ribeiro B."/>
            <person name="Bergier I."/>
            <person name="Seligmann H."/>
            <person name="Ghigo E."/>
            <person name="Colson P."/>
            <person name="Levasseur A."/>
            <person name="Raoult D."/>
            <person name="Scola B.L."/>
        </authorList>
    </citation>
    <scope>NUCLEOTIDE SEQUENCE</scope>
    <source>
        <strain evidence="1">Soda lake</strain>
    </source>
</reference>
<name>A0A6N1NJC6_9VIRU</name>
<dbReference type="EMBL" id="KY523104">
    <property type="protein sequence ID" value="QKU34925.1"/>
    <property type="molecule type" value="Genomic_DNA"/>
</dbReference>